<comment type="similarity">
    <text evidence="10">Belongs to the Tequatrovirus single-stranded DNA-binding protein family.</text>
</comment>
<keyword evidence="10" id="KW-0233">DNA recombination</keyword>
<dbReference type="InterPro" id="IPR044947">
    <property type="entry name" value="Phage_T4_Gp32_ssDNA-bd_sf"/>
</dbReference>
<evidence type="ECO:0000256" key="1">
    <source>
        <dbReference type="ARBA" id="ARBA00018590"/>
    </source>
</evidence>
<dbReference type="KEGG" id="vg:65108449"/>
<protein>
    <recommendedName>
        <fullName evidence="1 10">Single-stranded DNA-binding protein</fullName>
        <shortName evidence="10">SSB protein</shortName>
    </recommendedName>
    <alternativeName>
        <fullName evidence="10">Helix-destabilizing protein</fullName>
    </alternativeName>
</protein>
<organism evidence="12 13">
    <name type="scientific">Escherichia phage EcS1</name>
    <dbReference type="NCBI Taxonomy" id="2083276"/>
    <lineage>
        <taxon>Viruses</taxon>
        <taxon>Duplodnaviria</taxon>
        <taxon>Heunggongvirae</taxon>
        <taxon>Uroviricota</taxon>
        <taxon>Caudoviricetes</taxon>
        <taxon>Pantevenvirales</taxon>
        <taxon>Straboviridae</taxon>
        <taxon>Tevenvirinae</taxon>
        <taxon>Kagamiyamavirus</taxon>
        <taxon>Kagamiyamavirus ecs1</taxon>
    </lineage>
</organism>
<evidence type="ECO:0000256" key="9">
    <source>
        <dbReference type="ARBA" id="ARBA00023204"/>
    </source>
</evidence>
<keyword evidence="7 10" id="KW-1194">Viral DNA replication</keyword>
<dbReference type="InterPro" id="IPR012340">
    <property type="entry name" value="NA-bd_OB-fold"/>
</dbReference>
<dbReference type="Pfam" id="PF08804">
    <property type="entry name" value="gp32"/>
    <property type="match status" value="1"/>
</dbReference>
<comment type="function">
    <text evidence="10">Single-stranded DNA-binding protein that participates in viral DNA replication, recombination, and repair. Coats the lagging-strand ssDNA as the replication fork advances. Stimulates the activities of viral DNA polymerase and the replicative helicase, probably via its interaction with the helicase assembly factor. Together with the replicative helicase and the helicase assembly factor, promotes pairing of two homologous DNA molecules containing complementary single-stranded regions and mediates homologous DNA strand exchange. Promotes also the formation of joint molecules. mRNA specific autogenous translational repressor.</text>
</comment>
<dbReference type="Proteomes" id="UP000250157">
    <property type="component" value="Segment"/>
</dbReference>
<dbReference type="GO" id="GO:0006281">
    <property type="term" value="P:DNA repair"/>
    <property type="evidence" value="ECO:0007669"/>
    <property type="project" value="UniProtKB-UniRule"/>
</dbReference>
<keyword evidence="3" id="KW-0235">DNA replication</keyword>
<keyword evidence="4 10" id="KW-0479">Metal-binding</keyword>
<comment type="subunit">
    <text evidence="10">Homodimer in the absence of DNA, monomer when binding DNA. Interacts with the DNA helicase assembly protein; a ternary complex between the helicase assembly protein, the single-stranded DNA-binding protein and ssDNA is an obligatory intermediate in the helicase loading mechanism. Part of the replicase complex that includes the DNA polymerase, the polymerase clamp, the clamp loader complex, the single-stranded DNA binding protein, the primase, the replicative helicase and the helicase assembly factor. Interacts (via C-terminus) with the viral SF1 dDA helicase. Interacts with the viral SF2 UvsW repair helicase.</text>
</comment>
<dbReference type="InterPro" id="IPR012339">
    <property type="entry name" value="Phage_T4_Gp32_ssDNA-bd"/>
</dbReference>
<evidence type="ECO:0000313" key="13">
    <source>
        <dbReference type="Proteomes" id="UP000250157"/>
    </source>
</evidence>
<evidence type="ECO:0000256" key="6">
    <source>
        <dbReference type="ARBA" id="ARBA00022833"/>
    </source>
</evidence>
<sequence length="301" mass="33327">MFKRKDPAALQAQLASLKGGQGFSSDDKNEWKLKDDNGNGMAVIRFLPGKGDEGLPFAKLVNHGFKKNGKWYIENCTSTHGDFDNCPVCQYLSKNDSYNTNKPEYQLLKRKTSYWANILVVQDKANPETEGKVFKFRFGQKVYDKITAMVEVDTSIGETPVDVTCPFDGANFVLKTKKVGDFKNYDDSKFLGQSEIPNINDETFQTFLNDNMSDLSELTSKDKFKTLDVNQKKFEQVFGIAALGGAAAKASAQADAIGDSLDAFDQDMKDFTDTARTNVQSRDTTPSGADEDDLDALLAGM</sequence>
<evidence type="ECO:0000256" key="10">
    <source>
        <dbReference type="HAMAP-Rule" id="MF_04152"/>
    </source>
</evidence>
<dbReference type="GO" id="GO:0046872">
    <property type="term" value="F:metal ion binding"/>
    <property type="evidence" value="ECO:0007669"/>
    <property type="project" value="UniProtKB-UniRule"/>
</dbReference>
<dbReference type="GO" id="GO:0006310">
    <property type="term" value="P:DNA recombination"/>
    <property type="evidence" value="ECO:0007669"/>
    <property type="project" value="UniProtKB-UniRule"/>
</dbReference>
<evidence type="ECO:0000256" key="2">
    <source>
        <dbReference type="ARBA" id="ARBA00022491"/>
    </source>
</evidence>
<evidence type="ECO:0000259" key="11">
    <source>
        <dbReference type="Pfam" id="PF08804"/>
    </source>
</evidence>
<evidence type="ECO:0000256" key="4">
    <source>
        <dbReference type="ARBA" id="ARBA00022723"/>
    </source>
</evidence>
<keyword evidence="2 10" id="KW-0678">Repressor</keyword>
<keyword evidence="8 10" id="KW-0238">DNA-binding</keyword>
<comment type="domain">
    <text evidence="10">The acidic C-terminus is involved in modulating the ssDNA binding properties. The N-terminus LAST motif is involved in the cooperative binding of the protein to ssDNA.</text>
</comment>
<evidence type="ECO:0000256" key="3">
    <source>
        <dbReference type="ARBA" id="ARBA00022705"/>
    </source>
</evidence>
<feature type="binding site" evidence="10">
    <location>
        <position position="63"/>
    </location>
    <ligand>
        <name>Zn(2+)</name>
        <dbReference type="ChEBI" id="CHEBI:29105"/>
    </ligand>
</feature>
<dbReference type="GO" id="GO:0006260">
    <property type="term" value="P:DNA replication"/>
    <property type="evidence" value="ECO:0007669"/>
    <property type="project" value="UniProtKB-KW"/>
</dbReference>
<dbReference type="GO" id="GO:0003697">
    <property type="term" value="F:single-stranded DNA binding"/>
    <property type="evidence" value="ECO:0007669"/>
    <property type="project" value="UniProtKB-UniRule"/>
</dbReference>
<dbReference type="GeneID" id="65108449"/>
<keyword evidence="5" id="KW-0227">DNA damage</keyword>
<dbReference type="SUPFAM" id="SSF50249">
    <property type="entry name" value="Nucleic acid-binding proteins"/>
    <property type="match status" value="1"/>
</dbReference>
<evidence type="ECO:0000313" key="12">
    <source>
        <dbReference type="EMBL" id="BBC78310.1"/>
    </source>
</evidence>
<dbReference type="GO" id="GO:0039686">
    <property type="term" value="P:bidirectional double-stranded viral DNA replication"/>
    <property type="evidence" value="ECO:0007669"/>
    <property type="project" value="UniProtKB-UniRule"/>
</dbReference>
<feature type="binding site" evidence="10">
    <location>
        <position position="89"/>
    </location>
    <ligand>
        <name>Zn(2+)</name>
        <dbReference type="ChEBI" id="CHEBI:29105"/>
    </ligand>
</feature>
<keyword evidence="13" id="KW-1185">Reference proteome</keyword>
<dbReference type="Gene3D" id="3.90.198.10">
    <property type="entry name" value="Replication Fork Single-Stranded Dna Binding Protein"/>
    <property type="match status" value="1"/>
</dbReference>
<dbReference type="RefSeq" id="YP_010090957.1">
    <property type="nucleotide sequence ID" value="NC_055721.1"/>
</dbReference>
<feature type="binding site" evidence="10">
    <location>
        <position position="86"/>
    </location>
    <ligand>
        <name>Zn(2+)</name>
        <dbReference type="ChEBI" id="CHEBI:29105"/>
    </ligand>
</feature>
<keyword evidence="6 10" id="KW-0862">Zinc</keyword>
<dbReference type="HAMAP" id="MF_04152">
    <property type="entry name" value="SSB_T4"/>
    <property type="match status" value="1"/>
</dbReference>
<evidence type="ECO:0000256" key="8">
    <source>
        <dbReference type="ARBA" id="ARBA00023125"/>
    </source>
</evidence>
<feature type="domain" description="Bacteriophage T4 Gp32 single-stranded DNA-binding" evidence="11">
    <location>
        <begin position="38"/>
        <end position="237"/>
    </location>
</feature>
<feature type="binding site" evidence="10">
    <location>
        <position position="76"/>
    </location>
    <ligand>
        <name>Zn(2+)</name>
        <dbReference type="ChEBI" id="CHEBI:29105"/>
    </ligand>
</feature>
<dbReference type="InterPro" id="IPR046395">
    <property type="entry name" value="SSB_T4"/>
</dbReference>
<accession>A0A2Z5ZCC7</accession>
<evidence type="ECO:0000256" key="7">
    <source>
        <dbReference type="ARBA" id="ARBA00023109"/>
    </source>
</evidence>
<evidence type="ECO:0000256" key="5">
    <source>
        <dbReference type="ARBA" id="ARBA00022763"/>
    </source>
</evidence>
<name>A0A2Z5ZCC7_9CAUD</name>
<proteinExistence type="inferred from homology"/>
<reference evidence="12 13" key="1">
    <citation type="submission" date="2018-02" db="EMBL/GenBank/DDBJ databases">
        <title>Full genome sequencing of a novel polyvalent bacteriophage as one of T4-Family member.</title>
        <authorList>
            <person name="Kawasaki T."/>
            <person name="Saad A.M."/>
            <person name="Yamada T."/>
        </authorList>
    </citation>
    <scope>NUCLEOTIDE SEQUENCE [LARGE SCALE GENOMIC DNA]</scope>
    <source>
        <strain evidence="12 13">EcS1</strain>
    </source>
</reference>
<dbReference type="EMBL" id="LC371242">
    <property type="protein sequence ID" value="BBC78310.1"/>
    <property type="molecule type" value="Genomic_DNA"/>
</dbReference>
<keyword evidence="9 10" id="KW-0234">DNA repair</keyword>
<feature type="region of interest" description="LAST" evidence="10">
    <location>
        <begin position="3"/>
        <end position="7"/>
    </location>
</feature>
<comment type="domain">
    <text evidence="10">The acidic C-terminus is involved in modulating the ssDNA binding properties. The N-terminus LAST motif is involved in the cooperative binding of the protein to single-stranded nucleic acids.</text>
</comment>